<keyword evidence="3" id="KW-1185">Reference proteome</keyword>
<sequence>MRTIPELEQKIIRVTTKIKTDFPELSKYILEMPENNSASDDINTESLEEYYYSLVEFADNYADTHKRTITRRNVDKLLFSEYPTYAPSEDIYRQDREEINVDPENITQRKFPNNRAASWNEKNFRDDMSGDDLDVPGSELDDQQEIIGSEDEENNYYSLGGDNHKDLEEDRG</sequence>
<accession>A0ABX0XCP9</accession>
<comment type="caution">
    <text evidence="2">The sequence shown here is derived from an EMBL/GenBank/DDBJ whole genome shotgun (WGS) entry which is preliminary data.</text>
</comment>
<dbReference type="Proteomes" id="UP000770785">
    <property type="component" value="Unassembled WGS sequence"/>
</dbReference>
<gene>
    <name evidence="2" type="ORF">GGR27_002477</name>
</gene>
<organism evidence="2 3">
    <name type="scientific">Neolewinella antarctica</name>
    <dbReference type="NCBI Taxonomy" id="442734"/>
    <lineage>
        <taxon>Bacteria</taxon>
        <taxon>Pseudomonadati</taxon>
        <taxon>Bacteroidota</taxon>
        <taxon>Saprospiria</taxon>
        <taxon>Saprospirales</taxon>
        <taxon>Lewinellaceae</taxon>
        <taxon>Neolewinella</taxon>
    </lineage>
</organism>
<name>A0ABX0XCP9_9BACT</name>
<evidence type="ECO:0000313" key="2">
    <source>
        <dbReference type="EMBL" id="NJC26967.1"/>
    </source>
</evidence>
<reference evidence="2 3" key="1">
    <citation type="submission" date="2020-03" db="EMBL/GenBank/DDBJ databases">
        <title>Genomic Encyclopedia of Type Strains, Phase IV (KMG-IV): sequencing the most valuable type-strain genomes for metagenomic binning, comparative biology and taxonomic classification.</title>
        <authorList>
            <person name="Goeker M."/>
        </authorList>
    </citation>
    <scope>NUCLEOTIDE SEQUENCE [LARGE SCALE GENOMIC DNA]</scope>
    <source>
        <strain evidence="2 3">DSM 105096</strain>
    </source>
</reference>
<evidence type="ECO:0000313" key="3">
    <source>
        <dbReference type="Proteomes" id="UP000770785"/>
    </source>
</evidence>
<dbReference type="EMBL" id="JAATJH010000003">
    <property type="protein sequence ID" value="NJC26967.1"/>
    <property type="molecule type" value="Genomic_DNA"/>
</dbReference>
<proteinExistence type="predicted"/>
<feature type="region of interest" description="Disordered" evidence="1">
    <location>
        <begin position="114"/>
        <end position="172"/>
    </location>
</feature>
<feature type="compositionally biased region" description="Acidic residues" evidence="1">
    <location>
        <begin position="129"/>
        <end position="154"/>
    </location>
</feature>
<protein>
    <submittedName>
        <fullName evidence="2">Uncharacterized protein</fullName>
    </submittedName>
</protein>
<evidence type="ECO:0000256" key="1">
    <source>
        <dbReference type="SAM" id="MobiDB-lite"/>
    </source>
</evidence>
<dbReference type="RefSeq" id="WP_209037928.1">
    <property type="nucleotide sequence ID" value="NZ_JAATJH010000003.1"/>
</dbReference>
<feature type="compositionally biased region" description="Basic and acidic residues" evidence="1">
    <location>
        <begin position="162"/>
        <end position="172"/>
    </location>
</feature>